<evidence type="ECO:0000259" key="1">
    <source>
        <dbReference type="PROSITE" id="PS50801"/>
    </source>
</evidence>
<protein>
    <submittedName>
        <fullName evidence="2">STAS domain-containing protein</fullName>
    </submittedName>
</protein>
<keyword evidence="3" id="KW-1185">Reference proteome</keyword>
<dbReference type="Proteomes" id="UP000198832">
    <property type="component" value="Unassembled WGS sequence"/>
</dbReference>
<accession>A0A1I1L6J4</accession>
<dbReference type="Gene3D" id="3.30.750.24">
    <property type="entry name" value="STAS domain"/>
    <property type="match status" value="1"/>
</dbReference>
<dbReference type="STRING" id="574651.SAMN04487968_109171"/>
<dbReference type="InterPro" id="IPR036513">
    <property type="entry name" value="STAS_dom_sf"/>
</dbReference>
<dbReference type="GO" id="GO:0043856">
    <property type="term" value="F:anti-sigma factor antagonist activity"/>
    <property type="evidence" value="ECO:0007669"/>
    <property type="project" value="TreeGrafter"/>
</dbReference>
<dbReference type="InterPro" id="IPR002645">
    <property type="entry name" value="STAS_dom"/>
</dbReference>
<sequence length="106" mass="11039">MELTITRTGTTLKLVGSIDLVSRQSLVDAGREVLDGGDSITLDLSGVEFIDSVGIGAIVELSKASEALARPFVVAELSPRARRVLEVTGLSDAWVSPDRTAAGVDG</sequence>
<reference evidence="2 3" key="1">
    <citation type="submission" date="2016-10" db="EMBL/GenBank/DDBJ databases">
        <authorList>
            <person name="de Groot N.N."/>
        </authorList>
    </citation>
    <scope>NUCLEOTIDE SEQUENCE [LARGE SCALE GENOMIC DNA]</scope>
    <source>
        <strain evidence="2 3">CGMCC 1.7056</strain>
    </source>
</reference>
<dbReference type="EMBL" id="FOLB01000009">
    <property type="protein sequence ID" value="SFC68575.1"/>
    <property type="molecule type" value="Genomic_DNA"/>
</dbReference>
<name>A0A1I1L6J4_9ACTN</name>
<dbReference type="RefSeq" id="WP_091124642.1">
    <property type="nucleotide sequence ID" value="NZ_FOLB01000009.1"/>
</dbReference>
<evidence type="ECO:0000313" key="3">
    <source>
        <dbReference type="Proteomes" id="UP000198832"/>
    </source>
</evidence>
<dbReference type="PANTHER" id="PTHR33495">
    <property type="entry name" value="ANTI-SIGMA FACTOR ANTAGONIST TM_1081-RELATED-RELATED"/>
    <property type="match status" value="1"/>
</dbReference>
<organism evidence="2 3">
    <name type="scientific">Nocardioides terrae</name>
    <dbReference type="NCBI Taxonomy" id="574651"/>
    <lineage>
        <taxon>Bacteria</taxon>
        <taxon>Bacillati</taxon>
        <taxon>Actinomycetota</taxon>
        <taxon>Actinomycetes</taxon>
        <taxon>Propionibacteriales</taxon>
        <taxon>Nocardioidaceae</taxon>
        <taxon>Nocardioides</taxon>
    </lineage>
</organism>
<feature type="domain" description="STAS" evidence="1">
    <location>
        <begin position="1"/>
        <end position="106"/>
    </location>
</feature>
<dbReference type="AlphaFoldDB" id="A0A1I1L6J4"/>
<gene>
    <name evidence="2" type="ORF">SAMN04487968_109171</name>
</gene>
<dbReference type="SUPFAM" id="SSF52091">
    <property type="entry name" value="SpoIIaa-like"/>
    <property type="match status" value="1"/>
</dbReference>
<evidence type="ECO:0000313" key="2">
    <source>
        <dbReference type="EMBL" id="SFC68575.1"/>
    </source>
</evidence>
<dbReference type="OrthoDB" id="3481860at2"/>
<dbReference type="Pfam" id="PF01740">
    <property type="entry name" value="STAS"/>
    <property type="match status" value="1"/>
</dbReference>
<proteinExistence type="predicted"/>
<dbReference type="PROSITE" id="PS50801">
    <property type="entry name" value="STAS"/>
    <property type="match status" value="1"/>
</dbReference>
<dbReference type="CDD" id="cd07043">
    <property type="entry name" value="STAS_anti-anti-sigma_factors"/>
    <property type="match status" value="1"/>
</dbReference>